<protein>
    <recommendedName>
        <fullName evidence="4">LamG-like jellyroll fold domain-containing protein</fullName>
    </recommendedName>
</protein>
<dbReference type="AlphaFoldDB" id="A0A2W1NJS4"/>
<dbReference type="GO" id="GO:0005975">
    <property type="term" value="P:carbohydrate metabolic process"/>
    <property type="evidence" value="ECO:0007669"/>
    <property type="project" value="UniProtKB-ARBA"/>
</dbReference>
<dbReference type="SUPFAM" id="SSF49899">
    <property type="entry name" value="Concanavalin A-like lectins/glucanases"/>
    <property type="match status" value="1"/>
</dbReference>
<dbReference type="InterPro" id="IPR006558">
    <property type="entry name" value="LamG-like"/>
</dbReference>
<dbReference type="Pfam" id="PF18962">
    <property type="entry name" value="Por_Secre_tail"/>
    <property type="match status" value="1"/>
</dbReference>
<evidence type="ECO:0000313" key="6">
    <source>
        <dbReference type="Proteomes" id="UP000249248"/>
    </source>
</evidence>
<sequence>MRVIDCFRNCILIFSTFISFSIFSQNAAISFDGVDDYIQTTYTGVTGGAARTVEAWIRTTANADPNNSGLQQVIVDWGTFTTGQRFTFNILWGDAIRIEVGGSGLGGVTAVNDGVWHHVAVVFDPTAALKYSLYLDGVLENAGNITSTTNTSSTGDLRIGRSISGTRYFEGDIDEVRVYNYARSATEIAAEMNNEVCNITSSLVAYYRMNDGVINGANGSSTVDESGGNHTGTLHNFAQMGSTSNWIAGPVLGPGATSSAMVVNTCDDYTGPSGTVYTSSGNYTETVLSSLGCDSVIQIDLTIAPITHSFSQIACETYTSPSGNYTWTIPGIYSDTLQTASGCDSILSISLSISNYSTTVIGAHCSSYTSLSGNNTWTSSGNYSESFINAVGCDSIINYEVTIYGSSSTTINETTCKNSYGAPSGAVYTASGTYVDIISTTNGCDSIITINLSLVNLNNTVTVSAATLTAALSNANTTYQWLLCENGNLTPILGATNQSYTASDSGSYAVEVSLDGCTNISDCFTIDFTGIEKLQNSNFVIFPNPSAQGFTIDLGTSYASAQVNILDYSGRVVKSIMQYNGKQFFIQEPLTPGLYIVQVLVGDEQRNLTFIQE</sequence>
<evidence type="ECO:0000259" key="4">
    <source>
        <dbReference type="SMART" id="SM00560"/>
    </source>
</evidence>
<comment type="caution">
    <text evidence="5">The sequence shown here is derived from an EMBL/GenBank/DDBJ whole genome shotgun (WGS) entry which is preliminary data.</text>
</comment>
<dbReference type="OrthoDB" id="1391570at2"/>
<dbReference type="Proteomes" id="UP000249248">
    <property type="component" value="Unassembled WGS sequence"/>
</dbReference>
<dbReference type="NCBIfam" id="TIGR04183">
    <property type="entry name" value="Por_Secre_tail"/>
    <property type="match status" value="1"/>
</dbReference>
<evidence type="ECO:0000256" key="3">
    <source>
        <dbReference type="SAM" id="SignalP"/>
    </source>
</evidence>
<feature type="domain" description="LamG-like jellyroll fold" evidence="4">
    <location>
        <begin position="49"/>
        <end position="186"/>
    </location>
</feature>
<evidence type="ECO:0000313" key="5">
    <source>
        <dbReference type="EMBL" id="PZE18206.1"/>
    </source>
</evidence>
<reference evidence="5 6" key="1">
    <citation type="submission" date="2018-06" db="EMBL/GenBank/DDBJ databases">
        <title>The draft genome sequence of Crocinitomix sp. SM1701.</title>
        <authorList>
            <person name="Zhang X."/>
        </authorList>
    </citation>
    <scope>NUCLEOTIDE SEQUENCE [LARGE SCALE GENOMIC DNA]</scope>
    <source>
        <strain evidence="5 6">SM1701</strain>
    </source>
</reference>
<dbReference type="InterPro" id="IPR026444">
    <property type="entry name" value="Secre_tail"/>
</dbReference>
<feature type="chain" id="PRO_5015951481" description="LamG-like jellyroll fold domain-containing protein" evidence="3">
    <location>
        <begin position="28"/>
        <end position="613"/>
    </location>
</feature>
<keyword evidence="2" id="KW-1015">Disulfide bond</keyword>
<dbReference type="EMBL" id="QKSB01000002">
    <property type="protein sequence ID" value="PZE18206.1"/>
    <property type="molecule type" value="Genomic_DNA"/>
</dbReference>
<dbReference type="Gene3D" id="2.60.40.2700">
    <property type="match status" value="1"/>
</dbReference>
<dbReference type="Pfam" id="PF13385">
    <property type="entry name" value="Laminin_G_3"/>
    <property type="match status" value="1"/>
</dbReference>
<dbReference type="SMART" id="SM00560">
    <property type="entry name" value="LamGL"/>
    <property type="match status" value="1"/>
</dbReference>
<evidence type="ECO:0000256" key="2">
    <source>
        <dbReference type="ARBA" id="ARBA00023157"/>
    </source>
</evidence>
<dbReference type="RefSeq" id="WP_111062359.1">
    <property type="nucleotide sequence ID" value="NZ_JBHUCU010000002.1"/>
</dbReference>
<keyword evidence="6" id="KW-1185">Reference proteome</keyword>
<accession>A0A2W1NJS4</accession>
<gene>
    <name evidence="5" type="ORF">DNU06_06215</name>
</gene>
<organism evidence="5 6">
    <name type="scientific">Putridiphycobacter roseus</name>
    <dbReference type="NCBI Taxonomy" id="2219161"/>
    <lineage>
        <taxon>Bacteria</taxon>
        <taxon>Pseudomonadati</taxon>
        <taxon>Bacteroidota</taxon>
        <taxon>Flavobacteriia</taxon>
        <taxon>Flavobacteriales</taxon>
        <taxon>Crocinitomicaceae</taxon>
        <taxon>Putridiphycobacter</taxon>
    </lineage>
</organism>
<dbReference type="Gene3D" id="2.60.120.200">
    <property type="match status" value="1"/>
</dbReference>
<evidence type="ECO:0000256" key="1">
    <source>
        <dbReference type="ARBA" id="ARBA00022729"/>
    </source>
</evidence>
<feature type="signal peptide" evidence="3">
    <location>
        <begin position="1"/>
        <end position="27"/>
    </location>
</feature>
<name>A0A2W1NJS4_9FLAO</name>
<dbReference type="InterPro" id="IPR013320">
    <property type="entry name" value="ConA-like_dom_sf"/>
</dbReference>
<proteinExistence type="predicted"/>
<dbReference type="GO" id="GO:0004553">
    <property type="term" value="F:hydrolase activity, hydrolyzing O-glycosyl compounds"/>
    <property type="evidence" value="ECO:0007669"/>
    <property type="project" value="UniProtKB-ARBA"/>
</dbReference>
<keyword evidence="1 3" id="KW-0732">Signal</keyword>